<reference evidence="1 2" key="1">
    <citation type="submission" date="2024-11" db="EMBL/GenBank/DDBJ databases">
        <title>A near-complete genome assembly of Cinchona calisaya.</title>
        <authorList>
            <person name="Lian D.C."/>
            <person name="Zhao X.W."/>
            <person name="Wei L."/>
        </authorList>
    </citation>
    <scope>NUCLEOTIDE SEQUENCE [LARGE SCALE GENOMIC DNA]</scope>
    <source>
        <tissue evidence="1">Nenye</tissue>
    </source>
</reference>
<gene>
    <name evidence="1" type="ORF">ACH5RR_040484</name>
</gene>
<dbReference type="Proteomes" id="UP001630127">
    <property type="component" value="Unassembled WGS sequence"/>
</dbReference>
<name>A0ABD2XU07_9GENT</name>
<protein>
    <submittedName>
        <fullName evidence="1">Uncharacterized protein</fullName>
    </submittedName>
</protein>
<sequence length="106" mass="11175">MSELHVGRASVMEIPVLPSPNGNGTCAIASRSVSSGNVEAIGTSPVGVALALCRFHSGWGFGNGGTSEFPMNGFFSFASEMTLQKEIECPKRFNLTPSVKTLLKII</sequence>
<accession>A0ABD2XU07</accession>
<evidence type="ECO:0000313" key="1">
    <source>
        <dbReference type="EMBL" id="KAL3497752.1"/>
    </source>
</evidence>
<organism evidence="1 2">
    <name type="scientific">Cinchona calisaya</name>
    <dbReference type="NCBI Taxonomy" id="153742"/>
    <lineage>
        <taxon>Eukaryota</taxon>
        <taxon>Viridiplantae</taxon>
        <taxon>Streptophyta</taxon>
        <taxon>Embryophyta</taxon>
        <taxon>Tracheophyta</taxon>
        <taxon>Spermatophyta</taxon>
        <taxon>Magnoliopsida</taxon>
        <taxon>eudicotyledons</taxon>
        <taxon>Gunneridae</taxon>
        <taxon>Pentapetalae</taxon>
        <taxon>asterids</taxon>
        <taxon>lamiids</taxon>
        <taxon>Gentianales</taxon>
        <taxon>Rubiaceae</taxon>
        <taxon>Cinchonoideae</taxon>
        <taxon>Cinchoneae</taxon>
        <taxon>Cinchona</taxon>
    </lineage>
</organism>
<evidence type="ECO:0000313" key="2">
    <source>
        <dbReference type="Proteomes" id="UP001630127"/>
    </source>
</evidence>
<comment type="caution">
    <text evidence="1">The sequence shown here is derived from an EMBL/GenBank/DDBJ whole genome shotgun (WGS) entry which is preliminary data.</text>
</comment>
<keyword evidence="2" id="KW-1185">Reference proteome</keyword>
<dbReference type="AlphaFoldDB" id="A0ABD2XU07"/>
<proteinExistence type="predicted"/>
<dbReference type="EMBL" id="JBJUIK010000017">
    <property type="protein sequence ID" value="KAL3497752.1"/>
    <property type="molecule type" value="Genomic_DNA"/>
</dbReference>